<evidence type="ECO:0000256" key="2">
    <source>
        <dbReference type="ARBA" id="ARBA00022630"/>
    </source>
</evidence>
<accession>A0A7I7Q7X7</accession>
<feature type="domain" description="FAD/NAD(P)-binding" evidence="4">
    <location>
        <begin position="4"/>
        <end position="167"/>
    </location>
</feature>
<dbReference type="InterPro" id="IPR023753">
    <property type="entry name" value="FAD/NAD-binding_dom"/>
</dbReference>
<proteinExistence type="predicted"/>
<dbReference type="KEGG" id="msto:MSTO_23970"/>
<protein>
    <recommendedName>
        <fullName evidence="4">FAD/NAD(P)-binding domain-containing protein</fullName>
    </recommendedName>
</protein>
<gene>
    <name evidence="5" type="ORF">MSTO_23970</name>
</gene>
<dbReference type="GO" id="GO:0016491">
    <property type="term" value="F:oxidoreductase activity"/>
    <property type="evidence" value="ECO:0007669"/>
    <property type="project" value="InterPro"/>
</dbReference>
<dbReference type="Proteomes" id="UP000467130">
    <property type="component" value="Chromosome"/>
</dbReference>
<evidence type="ECO:0000313" key="6">
    <source>
        <dbReference type="Proteomes" id="UP000467130"/>
    </source>
</evidence>
<dbReference type="PANTHER" id="PTHR43429">
    <property type="entry name" value="PYRIDINE NUCLEOTIDE-DISULFIDE OXIDOREDUCTASE DOMAIN-CONTAINING"/>
    <property type="match status" value="1"/>
</dbReference>
<dbReference type="PRINTS" id="PR00368">
    <property type="entry name" value="FADPNR"/>
</dbReference>
<evidence type="ECO:0000313" key="5">
    <source>
        <dbReference type="EMBL" id="BBY22192.1"/>
    </source>
</evidence>
<evidence type="ECO:0000256" key="1">
    <source>
        <dbReference type="ARBA" id="ARBA00001974"/>
    </source>
</evidence>
<dbReference type="AlphaFoldDB" id="A0A7I7Q7X7"/>
<dbReference type="PRINTS" id="PR00411">
    <property type="entry name" value="PNDRDTASEI"/>
</dbReference>
<keyword evidence="6" id="KW-1185">Reference proteome</keyword>
<evidence type="ECO:0000259" key="4">
    <source>
        <dbReference type="Pfam" id="PF07992"/>
    </source>
</evidence>
<name>A0A7I7Q7X7_9MYCO</name>
<dbReference type="EMBL" id="AP022587">
    <property type="protein sequence ID" value="BBY22192.1"/>
    <property type="molecule type" value="Genomic_DNA"/>
</dbReference>
<dbReference type="Gene3D" id="3.50.50.60">
    <property type="entry name" value="FAD/NAD(P)-binding domain"/>
    <property type="match status" value="2"/>
</dbReference>
<keyword evidence="3" id="KW-0274">FAD</keyword>
<dbReference type="InterPro" id="IPR050260">
    <property type="entry name" value="FAD-bd_OxRdtase"/>
</dbReference>
<keyword evidence="2" id="KW-0285">Flavoprotein</keyword>
<comment type="cofactor">
    <cofactor evidence="1">
        <name>FAD</name>
        <dbReference type="ChEBI" id="CHEBI:57692"/>
    </cofactor>
</comment>
<sequence>MAGVHVVRTVDDAVALRAELVPGAHIVVIGAGFVGAEVASTARKMGVDVTIVEAAPTPLHAQLGRRLGAAVAAAHAVNGTRLICGAGVARLTGQCRDLRAGHGADRVTGVDLTDGRHLPADVVVVGIGGTPNIEWLRCSPLALGDGVLCGANGQTAIPNVVAAGDCAAWHDFTTDPTGASSIGRAR</sequence>
<dbReference type="SUPFAM" id="SSF51905">
    <property type="entry name" value="FAD/NAD(P)-binding domain"/>
    <property type="match status" value="1"/>
</dbReference>
<dbReference type="Pfam" id="PF07992">
    <property type="entry name" value="Pyr_redox_2"/>
    <property type="match status" value="1"/>
</dbReference>
<evidence type="ECO:0000256" key="3">
    <source>
        <dbReference type="ARBA" id="ARBA00022827"/>
    </source>
</evidence>
<dbReference type="InterPro" id="IPR036188">
    <property type="entry name" value="FAD/NAD-bd_sf"/>
</dbReference>
<organism evidence="5 6">
    <name type="scientific">Mycobacterium stomatepiae</name>
    <dbReference type="NCBI Taxonomy" id="470076"/>
    <lineage>
        <taxon>Bacteria</taxon>
        <taxon>Bacillati</taxon>
        <taxon>Actinomycetota</taxon>
        <taxon>Actinomycetes</taxon>
        <taxon>Mycobacteriales</taxon>
        <taxon>Mycobacteriaceae</taxon>
        <taxon>Mycobacterium</taxon>
        <taxon>Mycobacterium simiae complex</taxon>
    </lineage>
</organism>
<reference evidence="5 6" key="1">
    <citation type="journal article" date="2019" name="Emerg. Microbes Infect.">
        <title>Comprehensive subspecies identification of 175 nontuberculous mycobacteria species based on 7547 genomic profiles.</title>
        <authorList>
            <person name="Matsumoto Y."/>
            <person name="Kinjo T."/>
            <person name="Motooka D."/>
            <person name="Nabeya D."/>
            <person name="Jung N."/>
            <person name="Uechi K."/>
            <person name="Horii T."/>
            <person name="Iida T."/>
            <person name="Fujita J."/>
            <person name="Nakamura S."/>
        </authorList>
    </citation>
    <scope>NUCLEOTIDE SEQUENCE [LARGE SCALE GENOMIC DNA]</scope>
    <source>
        <strain evidence="5 6">JCM 17783</strain>
    </source>
</reference>